<evidence type="ECO:0000313" key="9">
    <source>
        <dbReference type="Proteomes" id="UP001583177"/>
    </source>
</evidence>
<sequence>MSEYNDLLDFSAYELTSDALGTEYPAPSSDLGQLGAWSAPLQPPSSLTEGDTAAQLQTHVDFAPFAVADSSGFEFSHHSQGYNPSKHACVACLVSFQTASALDNHAKASQHHAYKCKCGTDFKNKSALNRHIKDKDAPKTFACTLCSDKFVRKDKLHDHCRHYHKVTDDGLRALFRSQDPRTRAGASRRRRAPVSLAAASSESAPAPAPAPAPTPAPAGPSVWSPAAYTGQQYATFPAGPSVPAAHPFPAPSVSGGEIFAGTAIEIFEIFGDGLWDLDFNSF</sequence>
<keyword evidence="2" id="KW-0677">Repeat</keyword>
<evidence type="ECO:0000256" key="2">
    <source>
        <dbReference type="ARBA" id="ARBA00022737"/>
    </source>
</evidence>
<reference evidence="8 9" key="1">
    <citation type="journal article" date="2024" name="IMA Fungus">
        <title>IMA Genome - F19 : A genome assembly and annotation guide to empower mycologists, including annotated draft genome sequences of Ceratocystis pirilliformis, Diaporthe australafricana, Fusarium ophioides, Paecilomyces lecythidis, and Sporothrix stenoceras.</title>
        <authorList>
            <person name="Aylward J."/>
            <person name="Wilson A.M."/>
            <person name="Visagie C.M."/>
            <person name="Spraker J."/>
            <person name="Barnes I."/>
            <person name="Buitendag C."/>
            <person name="Ceriani C."/>
            <person name="Del Mar Angel L."/>
            <person name="du Plessis D."/>
            <person name="Fuchs T."/>
            <person name="Gasser K."/>
            <person name="Kramer D."/>
            <person name="Li W."/>
            <person name="Munsamy K."/>
            <person name="Piso A."/>
            <person name="Price J.L."/>
            <person name="Sonnekus B."/>
            <person name="Thomas C."/>
            <person name="van der Nest A."/>
            <person name="van Dijk A."/>
            <person name="van Heerden A."/>
            <person name="van Vuuren N."/>
            <person name="Yilmaz N."/>
            <person name="Duong T.A."/>
            <person name="van der Merwe N.A."/>
            <person name="Wingfield M.J."/>
            <person name="Wingfield B.D."/>
        </authorList>
    </citation>
    <scope>NUCLEOTIDE SEQUENCE [LARGE SCALE GENOMIC DNA]</scope>
    <source>
        <strain evidence="8 9">CMW 18300</strain>
    </source>
</reference>
<dbReference type="PROSITE" id="PS50157">
    <property type="entry name" value="ZINC_FINGER_C2H2_2"/>
    <property type="match status" value="1"/>
</dbReference>
<keyword evidence="1" id="KW-0479">Metal-binding</keyword>
<feature type="compositionally biased region" description="Low complexity" evidence="6">
    <location>
        <begin position="193"/>
        <end position="205"/>
    </location>
</feature>
<dbReference type="PANTHER" id="PTHR24408:SF58">
    <property type="entry name" value="TRANSCRIPTION FACTOR (TFIIIA), PUTATIVE (AFU_ORTHOLOGUE AFUA_1G05150)-RELATED"/>
    <property type="match status" value="1"/>
</dbReference>
<gene>
    <name evidence="8" type="ORF">Daus18300_010131</name>
</gene>
<evidence type="ECO:0000256" key="4">
    <source>
        <dbReference type="ARBA" id="ARBA00022833"/>
    </source>
</evidence>
<evidence type="ECO:0000313" key="8">
    <source>
        <dbReference type="EMBL" id="KAL1858019.1"/>
    </source>
</evidence>
<keyword evidence="4" id="KW-0862">Zinc</keyword>
<evidence type="ECO:0000256" key="5">
    <source>
        <dbReference type="PROSITE-ProRule" id="PRU00042"/>
    </source>
</evidence>
<dbReference type="SUPFAM" id="SSF57667">
    <property type="entry name" value="beta-beta-alpha zinc fingers"/>
    <property type="match status" value="1"/>
</dbReference>
<dbReference type="Gene3D" id="3.30.160.60">
    <property type="entry name" value="Classic Zinc Finger"/>
    <property type="match status" value="1"/>
</dbReference>
<dbReference type="SMART" id="SM00355">
    <property type="entry name" value="ZnF_C2H2"/>
    <property type="match status" value="3"/>
</dbReference>
<name>A0ABR3WBC9_9PEZI</name>
<dbReference type="PROSITE" id="PS00028">
    <property type="entry name" value="ZINC_FINGER_C2H2_1"/>
    <property type="match status" value="2"/>
</dbReference>
<keyword evidence="3 5" id="KW-0863">Zinc-finger</keyword>
<keyword evidence="9" id="KW-1185">Reference proteome</keyword>
<dbReference type="PANTHER" id="PTHR24408">
    <property type="entry name" value="ZINC FINGER PROTEIN"/>
    <property type="match status" value="1"/>
</dbReference>
<evidence type="ECO:0000256" key="6">
    <source>
        <dbReference type="SAM" id="MobiDB-lite"/>
    </source>
</evidence>
<proteinExistence type="predicted"/>
<dbReference type="Proteomes" id="UP001583177">
    <property type="component" value="Unassembled WGS sequence"/>
</dbReference>
<organism evidence="8 9">
    <name type="scientific">Diaporthe australafricana</name>
    <dbReference type="NCBI Taxonomy" id="127596"/>
    <lineage>
        <taxon>Eukaryota</taxon>
        <taxon>Fungi</taxon>
        <taxon>Dikarya</taxon>
        <taxon>Ascomycota</taxon>
        <taxon>Pezizomycotina</taxon>
        <taxon>Sordariomycetes</taxon>
        <taxon>Sordariomycetidae</taxon>
        <taxon>Diaporthales</taxon>
        <taxon>Diaporthaceae</taxon>
        <taxon>Diaporthe</taxon>
    </lineage>
</organism>
<dbReference type="InterPro" id="IPR036236">
    <property type="entry name" value="Znf_C2H2_sf"/>
</dbReference>
<protein>
    <recommendedName>
        <fullName evidence="7">C2H2-type domain-containing protein</fullName>
    </recommendedName>
</protein>
<feature type="domain" description="C2H2-type" evidence="7">
    <location>
        <begin position="141"/>
        <end position="164"/>
    </location>
</feature>
<accession>A0ABR3WBC9</accession>
<dbReference type="EMBL" id="JAWRVE010000109">
    <property type="protein sequence ID" value="KAL1858019.1"/>
    <property type="molecule type" value="Genomic_DNA"/>
</dbReference>
<evidence type="ECO:0000256" key="1">
    <source>
        <dbReference type="ARBA" id="ARBA00022723"/>
    </source>
</evidence>
<dbReference type="InterPro" id="IPR013087">
    <property type="entry name" value="Znf_C2H2_type"/>
</dbReference>
<comment type="caution">
    <text evidence="8">The sequence shown here is derived from an EMBL/GenBank/DDBJ whole genome shotgun (WGS) entry which is preliminary data.</text>
</comment>
<feature type="compositionally biased region" description="Pro residues" evidence="6">
    <location>
        <begin position="206"/>
        <end position="218"/>
    </location>
</feature>
<feature type="region of interest" description="Disordered" evidence="6">
    <location>
        <begin position="178"/>
        <end position="223"/>
    </location>
</feature>
<evidence type="ECO:0000259" key="7">
    <source>
        <dbReference type="PROSITE" id="PS50157"/>
    </source>
</evidence>
<evidence type="ECO:0000256" key="3">
    <source>
        <dbReference type="ARBA" id="ARBA00022771"/>
    </source>
</evidence>